<feature type="signal peptide" evidence="4">
    <location>
        <begin position="1"/>
        <end position="22"/>
    </location>
</feature>
<dbReference type="AlphaFoldDB" id="A0A9X0AK11"/>
<evidence type="ECO:0000313" key="6">
    <source>
        <dbReference type="Proteomes" id="UP001152300"/>
    </source>
</evidence>
<dbReference type="InterPro" id="IPR002347">
    <property type="entry name" value="SDR_fam"/>
</dbReference>
<dbReference type="PANTHER" id="PTHR43669:SF15">
    <property type="entry name" value="OXIDOREDUCTASE, SHORT-CHAIN DEHYDROGENASE_REDUCTASE FAMILY (AFU_ORTHOLOGUE AFUA_1G01330)"/>
    <property type="match status" value="1"/>
</dbReference>
<dbReference type="PROSITE" id="PS00061">
    <property type="entry name" value="ADH_SHORT"/>
    <property type="match status" value="1"/>
</dbReference>
<feature type="chain" id="PRO_5040848327" description="Oxidoreductase" evidence="4">
    <location>
        <begin position="23"/>
        <end position="257"/>
    </location>
</feature>
<evidence type="ECO:0000256" key="4">
    <source>
        <dbReference type="SAM" id="SignalP"/>
    </source>
</evidence>
<proteinExistence type="inferred from homology"/>
<dbReference type="PANTHER" id="PTHR43669">
    <property type="entry name" value="5-KETO-D-GLUCONATE 5-REDUCTASE"/>
    <property type="match status" value="1"/>
</dbReference>
<evidence type="ECO:0000256" key="1">
    <source>
        <dbReference type="ARBA" id="ARBA00006484"/>
    </source>
</evidence>
<dbReference type="Gene3D" id="3.40.50.720">
    <property type="entry name" value="NAD(P)-binding Rossmann-like Domain"/>
    <property type="match status" value="1"/>
</dbReference>
<dbReference type="OrthoDB" id="37659at2759"/>
<dbReference type="SUPFAM" id="SSF51735">
    <property type="entry name" value="NAD(P)-binding Rossmann-fold domains"/>
    <property type="match status" value="1"/>
</dbReference>
<evidence type="ECO:0000256" key="2">
    <source>
        <dbReference type="ARBA" id="ARBA00022857"/>
    </source>
</evidence>
<dbReference type="GO" id="GO:0016491">
    <property type="term" value="F:oxidoreductase activity"/>
    <property type="evidence" value="ECO:0007669"/>
    <property type="project" value="UniProtKB-KW"/>
</dbReference>
<gene>
    <name evidence="5" type="ORF">OCU04_007563</name>
</gene>
<dbReference type="InterPro" id="IPR036291">
    <property type="entry name" value="NAD(P)-bd_dom_sf"/>
</dbReference>
<keyword evidence="2" id="KW-0521">NADP</keyword>
<reference evidence="5" key="1">
    <citation type="submission" date="2022-11" db="EMBL/GenBank/DDBJ databases">
        <title>Genome Resource of Sclerotinia nivalis Strain SnTB1, a Plant Pathogen Isolated from American Ginseng.</title>
        <authorList>
            <person name="Fan S."/>
        </authorList>
    </citation>
    <scope>NUCLEOTIDE SEQUENCE</scope>
    <source>
        <strain evidence="5">SnTB1</strain>
    </source>
</reference>
<accession>A0A9X0AK11</accession>
<name>A0A9X0AK11_9HELO</name>
<dbReference type="InterPro" id="IPR020904">
    <property type="entry name" value="Sc_DH/Rdtase_CS"/>
</dbReference>
<keyword evidence="4" id="KW-0732">Signal</keyword>
<comment type="caution">
    <text evidence="5">The sequence shown here is derived from an EMBL/GenBank/DDBJ whole genome shotgun (WGS) entry which is preliminary data.</text>
</comment>
<evidence type="ECO:0000313" key="5">
    <source>
        <dbReference type="EMBL" id="KAJ8063698.1"/>
    </source>
</evidence>
<dbReference type="EMBL" id="JAPEIS010000008">
    <property type="protein sequence ID" value="KAJ8063698.1"/>
    <property type="molecule type" value="Genomic_DNA"/>
</dbReference>
<evidence type="ECO:0000256" key="3">
    <source>
        <dbReference type="ARBA" id="ARBA00023002"/>
    </source>
</evidence>
<dbReference type="PRINTS" id="PR00081">
    <property type="entry name" value="GDHRDH"/>
</dbReference>
<evidence type="ECO:0008006" key="7">
    <source>
        <dbReference type="Google" id="ProtNLM"/>
    </source>
</evidence>
<protein>
    <recommendedName>
        <fullName evidence="7">Oxidoreductase</fullName>
    </recommendedName>
</protein>
<dbReference type="Proteomes" id="UP001152300">
    <property type="component" value="Unassembled WGS sequence"/>
</dbReference>
<organism evidence="5 6">
    <name type="scientific">Sclerotinia nivalis</name>
    <dbReference type="NCBI Taxonomy" id="352851"/>
    <lineage>
        <taxon>Eukaryota</taxon>
        <taxon>Fungi</taxon>
        <taxon>Dikarya</taxon>
        <taxon>Ascomycota</taxon>
        <taxon>Pezizomycotina</taxon>
        <taxon>Leotiomycetes</taxon>
        <taxon>Helotiales</taxon>
        <taxon>Sclerotiniaceae</taxon>
        <taxon>Sclerotinia</taxon>
    </lineage>
</organism>
<sequence>MSFPYKHVLLVGASSGIGLALAERLVQDCKVTVVGRRRELLDEFVAKHGSKAQAITFDLADIEKAPQFAADVIKGSPDIDCIFLNAGFQQREKWTKPGSVDVKGFKSVMDVNFTSFVVLTHAFLPYFLEKKEKTSFIYTTSNLAIIPAVIMSSYSASKAALHAFILCLRNDLRDTSVNVVELLPPLVQTAIHGFEGPDGQTLGMPLEDFTAQAYTGLSSGEDTVFIGEAPTSEGISNIIAQRRVIFEGMSKAIRTMV</sequence>
<dbReference type="Pfam" id="PF00106">
    <property type="entry name" value="adh_short"/>
    <property type="match status" value="1"/>
</dbReference>
<keyword evidence="6" id="KW-1185">Reference proteome</keyword>
<keyword evidence="3" id="KW-0560">Oxidoreductase</keyword>
<comment type="similarity">
    <text evidence="1">Belongs to the short-chain dehydrogenases/reductases (SDR) family.</text>
</comment>